<evidence type="ECO:0000313" key="3">
    <source>
        <dbReference type="Proteomes" id="UP001595891"/>
    </source>
</evidence>
<evidence type="ECO:0000259" key="1">
    <source>
        <dbReference type="Pfam" id="PF04149"/>
    </source>
</evidence>
<dbReference type="Proteomes" id="UP001595891">
    <property type="component" value="Unassembled WGS sequence"/>
</dbReference>
<accession>A0ABV9EA28</accession>
<name>A0ABV9EA28_9ACTN</name>
<feature type="domain" description="DUF397" evidence="1">
    <location>
        <begin position="4"/>
        <end position="57"/>
    </location>
</feature>
<evidence type="ECO:0000313" key="2">
    <source>
        <dbReference type="EMBL" id="MFC4586395.1"/>
    </source>
</evidence>
<dbReference type="Pfam" id="PF04149">
    <property type="entry name" value="DUF397"/>
    <property type="match status" value="1"/>
</dbReference>
<sequence>MNHLVWRKSTSSGQGENCVEVASLPDGGRAVRDSKTLDGTRLTFPAREWRVFLDGVKAEESSEETQTSRR</sequence>
<dbReference type="EMBL" id="JBHSFN010000005">
    <property type="protein sequence ID" value="MFC4586395.1"/>
    <property type="molecule type" value="Genomic_DNA"/>
</dbReference>
<dbReference type="InterPro" id="IPR007278">
    <property type="entry name" value="DUF397"/>
</dbReference>
<reference evidence="3" key="1">
    <citation type="journal article" date="2019" name="Int. J. Syst. Evol. Microbiol.">
        <title>The Global Catalogue of Microorganisms (GCM) 10K type strain sequencing project: providing services to taxonomists for standard genome sequencing and annotation.</title>
        <authorList>
            <consortium name="The Broad Institute Genomics Platform"/>
            <consortium name="The Broad Institute Genome Sequencing Center for Infectious Disease"/>
            <person name="Wu L."/>
            <person name="Ma J."/>
        </authorList>
    </citation>
    <scope>NUCLEOTIDE SEQUENCE [LARGE SCALE GENOMIC DNA]</scope>
    <source>
        <strain evidence="3">CCUG 49560</strain>
    </source>
</reference>
<gene>
    <name evidence="2" type="ORF">ACFO8L_09945</name>
</gene>
<protein>
    <submittedName>
        <fullName evidence="2">DUF397 domain-containing protein</fullName>
    </submittedName>
</protein>
<proteinExistence type="predicted"/>
<organism evidence="2 3">
    <name type="scientific">Sphaerisporangium corydalis</name>
    <dbReference type="NCBI Taxonomy" id="1441875"/>
    <lineage>
        <taxon>Bacteria</taxon>
        <taxon>Bacillati</taxon>
        <taxon>Actinomycetota</taxon>
        <taxon>Actinomycetes</taxon>
        <taxon>Streptosporangiales</taxon>
        <taxon>Streptosporangiaceae</taxon>
        <taxon>Sphaerisporangium</taxon>
    </lineage>
</organism>
<dbReference type="RefSeq" id="WP_316249611.1">
    <property type="nucleotide sequence ID" value="NZ_JANZYP010000050.1"/>
</dbReference>
<keyword evidence="3" id="KW-1185">Reference proteome</keyword>
<comment type="caution">
    <text evidence="2">The sequence shown here is derived from an EMBL/GenBank/DDBJ whole genome shotgun (WGS) entry which is preliminary data.</text>
</comment>